<dbReference type="EMBL" id="CP000246">
    <property type="protein sequence ID" value="ABG82323.1"/>
    <property type="molecule type" value="Genomic_DNA"/>
</dbReference>
<proteinExistence type="predicted"/>
<dbReference type="STRING" id="195103.CPF_1161"/>
<evidence type="ECO:0000313" key="2">
    <source>
        <dbReference type="Proteomes" id="UP000001823"/>
    </source>
</evidence>
<dbReference type="PaxDb" id="195103-CPF_1161"/>
<organism evidence="1 2">
    <name type="scientific">Clostridium perfringens (strain ATCC 13124 / DSM 756 / JCM 1290 / NCIMB 6125 / NCTC 8237 / Type A)</name>
    <dbReference type="NCBI Taxonomy" id="195103"/>
    <lineage>
        <taxon>Bacteria</taxon>
        <taxon>Bacillati</taxon>
        <taxon>Bacillota</taxon>
        <taxon>Clostridia</taxon>
        <taxon>Eubacteriales</taxon>
        <taxon>Clostridiaceae</taxon>
        <taxon>Clostridium</taxon>
    </lineage>
</organism>
<dbReference type="AlphaFoldDB" id="A0A0H2YPQ6"/>
<gene>
    <name evidence="1" type="ordered locus">CPF_1161</name>
</gene>
<dbReference type="Proteomes" id="UP000001823">
    <property type="component" value="Chromosome"/>
</dbReference>
<dbReference type="KEGG" id="cpf:CPF_1161"/>
<evidence type="ECO:0000313" key="1">
    <source>
        <dbReference type="EMBL" id="ABG82323.1"/>
    </source>
</evidence>
<dbReference type="HOGENOM" id="CLU_170190_0_0_9"/>
<reference evidence="1 2" key="1">
    <citation type="journal article" date="2006" name="Genome Res.">
        <title>Skewed genomic variability in strains of the toxigenic bacterial pathogen, Clostridium perfringens.</title>
        <authorList>
            <person name="Myers G.S."/>
            <person name="Rasko D.A."/>
            <person name="Cheung J.K."/>
            <person name="Ravel J."/>
            <person name="Seshadri R."/>
            <person name="Deboy R.T."/>
            <person name="Ren Q."/>
            <person name="Varga J."/>
            <person name="Awad M.M."/>
            <person name="Brinkac L.M."/>
            <person name="Daugherty S.C."/>
            <person name="Haft D.H."/>
            <person name="Dodson R.J."/>
            <person name="Madupu R."/>
            <person name="Nelson W.C."/>
            <person name="Rosovitz M.J."/>
            <person name="Sullivan S.A."/>
            <person name="Khouri H."/>
            <person name="Dimitrov G.I."/>
            <person name="Watkins K.L."/>
            <person name="Mulligan S."/>
            <person name="Benton J."/>
            <person name="Radune D."/>
            <person name="Fisher D.J."/>
            <person name="Atkins H.S."/>
            <person name="Hiscox T."/>
            <person name="Jost B.H."/>
            <person name="Billington S.J."/>
            <person name="Songer J.G."/>
            <person name="McClane B.A."/>
            <person name="Titball R.W."/>
            <person name="Rood J.I."/>
            <person name="Melville S.B."/>
            <person name="Paulsen I.T."/>
        </authorList>
    </citation>
    <scope>NUCLEOTIDE SEQUENCE [LARGE SCALE GENOMIC DNA]</scope>
    <source>
        <strain evidence="2">ATCC 13124 / DSM 756 / JCM 1290 / NCIMB 6125 / NCTC 8237 / S 107 / Type A</strain>
    </source>
</reference>
<keyword evidence="2" id="KW-1185">Reference proteome</keyword>
<sequence length="114" mass="13840">MICLIDKKIVIEENSYLEKFFEHNRKHEDYIRNRIYKCTLDLINNNPHKIKKVRGYKYKGKTIYEYKIPLEAGLDCRVAYIFYKEEIIIFFISNIIIKNEFTKLVSKLKDVKKI</sequence>
<accession>A0A0H2YPQ6</accession>
<name>A0A0H2YPQ6_CLOP1</name>
<evidence type="ECO:0008006" key="3">
    <source>
        <dbReference type="Google" id="ProtNLM"/>
    </source>
</evidence>
<dbReference type="eggNOG" id="ENOG5033DDK">
    <property type="taxonomic scope" value="Bacteria"/>
</dbReference>
<protein>
    <recommendedName>
        <fullName evidence="3">Addiction module toxin RelE</fullName>
    </recommendedName>
</protein>